<name>A0A9J6A226_SOLCO</name>
<evidence type="ECO:0000313" key="2">
    <source>
        <dbReference type="Proteomes" id="UP000824120"/>
    </source>
</evidence>
<proteinExistence type="predicted"/>
<protein>
    <submittedName>
        <fullName evidence="1">Uncharacterized protein</fullName>
    </submittedName>
</protein>
<organism evidence="1 2">
    <name type="scientific">Solanum commersonii</name>
    <name type="common">Commerson's wild potato</name>
    <name type="synonym">Commerson's nightshade</name>
    <dbReference type="NCBI Taxonomy" id="4109"/>
    <lineage>
        <taxon>Eukaryota</taxon>
        <taxon>Viridiplantae</taxon>
        <taxon>Streptophyta</taxon>
        <taxon>Embryophyta</taxon>
        <taxon>Tracheophyta</taxon>
        <taxon>Spermatophyta</taxon>
        <taxon>Magnoliopsida</taxon>
        <taxon>eudicotyledons</taxon>
        <taxon>Gunneridae</taxon>
        <taxon>Pentapetalae</taxon>
        <taxon>asterids</taxon>
        <taxon>lamiids</taxon>
        <taxon>Solanales</taxon>
        <taxon>Solanaceae</taxon>
        <taxon>Solanoideae</taxon>
        <taxon>Solaneae</taxon>
        <taxon>Solanum</taxon>
    </lineage>
</organism>
<dbReference type="OrthoDB" id="1326870at2759"/>
<sequence length="613" mass="69843">MAEGYLKFSCHTPAAIVLDRFSGVSDPTVWIYQAERYFNFYGFTKDMWLSLPYLYFDGEALAWFNWLYRNKQFYDWKHFTDKLACHYRQQIVTELELPSVTDLLLQMDANFTHMHHHLDNIQNTLSACSQKFSDTQARPDLAASLVDKCDVEEAAEQEMISALNKVNLNTTEHCEVPYTMLEPHVAKSKVLPKLLNSKGSASTSIPFPSSVISFGCVETLGPMLDSKNDLDDPSSYASKVFAKMPDKKIDMEVEHPMIYYSGNPASYMLDEMFQTTSAVKEGEYSDLIMFDNSHLALPCLLSAGSHAHLIGRSIFDYYREFDYTKLLLWLYRFPHDQFGFSFPFDPGSSLLTIFLGAASYDSHMVVADFKEFIRIFTCRIDSTSNAQCILPQFSFDPDANLFIITPAPYEHKSSESEFASALTLERDLSDTLQPQLLISLRFCPMRGANAISPCYSFSRVVVSEVALDNCGLFYFSLLHLILVKRVFHQQLDFTVFTVCSPEMVEFIQFGMLNDYWTEYFTKPTTDVFDDALDVALDHDVLDVAGQILREESAQILHLTNLLDCILSAWVFDISVHRDKTSLLVPLANKEYTETKGYIAPKGYTKLLVKFGAL</sequence>
<dbReference type="AlphaFoldDB" id="A0A9J6A226"/>
<dbReference type="Proteomes" id="UP000824120">
    <property type="component" value="Chromosome 3"/>
</dbReference>
<evidence type="ECO:0000313" key="1">
    <source>
        <dbReference type="EMBL" id="KAG5618354.1"/>
    </source>
</evidence>
<keyword evidence="2" id="KW-1185">Reference proteome</keyword>
<reference evidence="1 2" key="1">
    <citation type="submission" date="2020-09" db="EMBL/GenBank/DDBJ databases">
        <title>De no assembly of potato wild relative species, Solanum commersonii.</title>
        <authorList>
            <person name="Cho K."/>
        </authorList>
    </citation>
    <scope>NUCLEOTIDE SEQUENCE [LARGE SCALE GENOMIC DNA]</scope>
    <source>
        <strain evidence="1">LZ3.2</strain>
        <tissue evidence="1">Leaf</tissue>
    </source>
</reference>
<gene>
    <name evidence="1" type="ORF">H5410_018178</name>
</gene>
<accession>A0A9J6A226</accession>
<dbReference type="EMBL" id="JACXVP010000003">
    <property type="protein sequence ID" value="KAG5618354.1"/>
    <property type="molecule type" value="Genomic_DNA"/>
</dbReference>
<comment type="caution">
    <text evidence="1">The sequence shown here is derived from an EMBL/GenBank/DDBJ whole genome shotgun (WGS) entry which is preliminary data.</text>
</comment>